<dbReference type="PANTHER" id="PTHR33065:SF163">
    <property type="entry name" value="OS05G0112700 PROTEIN"/>
    <property type="match status" value="1"/>
</dbReference>
<organism evidence="2 3">
    <name type="scientific">Paspalum notatum var. saurae</name>
    <dbReference type="NCBI Taxonomy" id="547442"/>
    <lineage>
        <taxon>Eukaryota</taxon>
        <taxon>Viridiplantae</taxon>
        <taxon>Streptophyta</taxon>
        <taxon>Embryophyta</taxon>
        <taxon>Tracheophyta</taxon>
        <taxon>Spermatophyta</taxon>
        <taxon>Magnoliopsida</taxon>
        <taxon>Liliopsida</taxon>
        <taxon>Poales</taxon>
        <taxon>Poaceae</taxon>
        <taxon>PACMAD clade</taxon>
        <taxon>Panicoideae</taxon>
        <taxon>Andropogonodae</taxon>
        <taxon>Paspaleae</taxon>
        <taxon>Paspalinae</taxon>
        <taxon>Paspalum</taxon>
    </lineage>
</organism>
<dbReference type="AlphaFoldDB" id="A0AAQ3XDB9"/>
<evidence type="ECO:0000313" key="3">
    <source>
        <dbReference type="Proteomes" id="UP001341281"/>
    </source>
</evidence>
<accession>A0AAQ3XDB9</accession>
<dbReference type="PANTHER" id="PTHR33065">
    <property type="entry name" value="OS07G0486400 PROTEIN"/>
    <property type="match status" value="1"/>
</dbReference>
<dbReference type="Pfam" id="PF20241">
    <property type="entry name" value="DUF6598"/>
    <property type="match status" value="1"/>
</dbReference>
<sequence>MFRIIKYLVEPFDSWESMVVNVLHMIRCQESTEYTPKMEHCVCTRFSDHNIAFFDLDKESLNGTSFMYFEFLLKIKGIGVVDRDFSKGVHICNVTGDAHGQLRALPVESFLSRVDVLYTHVGYAFEASVGVNILNGISKFHGKISAWTSGNDNKINLYDSELSSTKRTLGSGGSVSLSRHIVSVPRNEDLVLYIFARGWNNESKHLKLVLGHDVEEHTCKISTYVLQVKIIWKAVFRQERPHMWKLTNIGPDARESVVGWYGVDEWVCARESRGAGVRQEGNTMDSGRPAP</sequence>
<keyword evidence="3" id="KW-1185">Reference proteome</keyword>
<proteinExistence type="predicted"/>
<dbReference type="Proteomes" id="UP001341281">
    <property type="component" value="Chromosome 09"/>
</dbReference>
<dbReference type="InterPro" id="IPR046533">
    <property type="entry name" value="DUF6598"/>
</dbReference>
<evidence type="ECO:0000259" key="1">
    <source>
        <dbReference type="Pfam" id="PF20241"/>
    </source>
</evidence>
<protein>
    <recommendedName>
        <fullName evidence="1">DUF6598 domain-containing protein</fullName>
    </recommendedName>
</protein>
<feature type="domain" description="DUF6598" evidence="1">
    <location>
        <begin position="66"/>
        <end position="230"/>
    </location>
</feature>
<reference evidence="2 3" key="1">
    <citation type="submission" date="2024-02" db="EMBL/GenBank/DDBJ databases">
        <title>High-quality chromosome-scale genome assembly of Pensacola bahiagrass (Paspalum notatum Flugge var. saurae).</title>
        <authorList>
            <person name="Vega J.M."/>
            <person name="Podio M."/>
            <person name="Orjuela J."/>
            <person name="Siena L.A."/>
            <person name="Pessino S.C."/>
            <person name="Combes M.C."/>
            <person name="Mariac C."/>
            <person name="Albertini E."/>
            <person name="Pupilli F."/>
            <person name="Ortiz J.P.A."/>
            <person name="Leblanc O."/>
        </authorList>
    </citation>
    <scope>NUCLEOTIDE SEQUENCE [LARGE SCALE GENOMIC DNA]</scope>
    <source>
        <strain evidence="2">R1</strain>
        <tissue evidence="2">Leaf</tissue>
    </source>
</reference>
<name>A0AAQ3XDB9_PASNO</name>
<gene>
    <name evidence="2" type="ORF">U9M48_038229</name>
</gene>
<dbReference type="EMBL" id="CP144753">
    <property type="protein sequence ID" value="WVZ92142.1"/>
    <property type="molecule type" value="Genomic_DNA"/>
</dbReference>
<evidence type="ECO:0000313" key="2">
    <source>
        <dbReference type="EMBL" id="WVZ92142.1"/>
    </source>
</evidence>